<organism evidence="1 2">
    <name type="scientific">Branchiostoma belcheri</name>
    <name type="common">Amphioxus</name>
    <dbReference type="NCBI Taxonomy" id="7741"/>
    <lineage>
        <taxon>Eukaryota</taxon>
        <taxon>Metazoa</taxon>
        <taxon>Chordata</taxon>
        <taxon>Cephalochordata</taxon>
        <taxon>Leptocardii</taxon>
        <taxon>Amphioxiformes</taxon>
        <taxon>Branchiostomatidae</taxon>
        <taxon>Branchiostoma</taxon>
    </lineage>
</organism>
<dbReference type="AlphaFoldDB" id="A0A6P5AFF1"/>
<sequence>MQRGIPYCSTLDTGAGIYCPVCAKLPAPANDAGFRTVETISVHGEGFTLHGDKHNSYSRIQLRSGTKYQVNFAMSTLRCRLQQEFTWLARNLVVEGLGCAFMFCSQEN</sequence>
<accession>A0A6P5AFF1</accession>
<keyword evidence="1" id="KW-1185">Reference proteome</keyword>
<dbReference type="Proteomes" id="UP000515135">
    <property type="component" value="Unplaced"/>
</dbReference>
<dbReference type="KEGG" id="bbel:109483408"/>
<dbReference type="RefSeq" id="XP_019641977.1">
    <property type="nucleotide sequence ID" value="XM_019786418.1"/>
</dbReference>
<evidence type="ECO:0000313" key="2">
    <source>
        <dbReference type="RefSeq" id="XP_019641977.1"/>
    </source>
</evidence>
<name>A0A6P5AFF1_BRABE</name>
<evidence type="ECO:0000313" key="1">
    <source>
        <dbReference type="Proteomes" id="UP000515135"/>
    </source>
</evidence>
<gene>
    <name evidence="2" type="primary">LOC109483408</name>
</gene>
<protein>
    <submittedName>
        <fullName evidence="2">Uncharacterized protein LOC109483408</fullName>
    </submittedName>
</protein>
<dbReference type="GeneID" id="109483408"/>
<proteinExistence type="predicted"/>
<reference evidence="2" key="1">
    <citation type="submission" date="2025-08" db="UniProtKB">
        <authorList>
            <consortium name="RefSeq"/>
        </authorList>
    </citation>
    <scope>IDENTIFICATION</scope>
    <source>
        <tissue evidence="2">Gonad</tissue>
    </source>
</reference>